<dbReference type="AlphaFoldDB" id="A0A0L0FBT2"/>
<proteinExistence type="predicted"/>
<keyword evidence="2" id="KW-1185">Reference proteome</keyword>
<evidence type="ECO:0000313" key="1">
    <source>
        <dbReference type="EMBL" id="KNC73543.1"/>
    </source>
</evidence>
<protein>
    <submittedName>
        <fullName evidence="1">Uncharacterized protein</fullName>
    </submittedName>
</protein>
<accession>A0A0L0FBT2</accession>
<organism evidence="1 2">
    <name type="scientific">Sphaeroforma arctica JP610</name>
    <dbReference type="NCBI Taxonomy" id="667725"/>
    <lineage>
        <taxon>Eukaryota</taxon>
        <taxon>Ichthyosporea</taxon>
        <taxon>Ichthyophonida</taxon>
        <taxon>Sphaeroforma</taxon>
    </lineage>
</organism>
<evidence type="ECO:0000313" key="2">
    <source>
        <dbReference type="Proteomes" id="UP000054560"/>
    </source>
</evidence>
<dbReference type="Proteomes" id="UP000054560">
    <property type="component" value="Unassembled WGS sequence"/>
</dbReference>
<feature type="non-terminal residue" evidence="1">
    <location>
        <position position="82"/>
    </location>
</feature>
<dbReference type="EMBL" id="KQ245483">
    <property type="protein sequence ID" value="KNC73543.1"/>
    <property type="molecule type" value="Genomic_DNA"/>
</dbReference>
<gene>
    <name evidence="1" type="ORF">SARC_13898</name>
</gene>
<name>A0A0L0FBT2_9EUKA</name>
<sequence length="82" mass="9290">AQYTLRFNFDLYGMFIAKKRSTWPKGIPGEKVKILMADKPLFSVGTLQGAFDYTTEAVQGQNDFYILAFKDAQYTGLFAATY</sequence>
<feature type="non-terminal residue" evidence="1">
    <location>
        <position position="1"/>
    </location>
</feature>
<dbReference type="RefSeq" id="XP_014147445.1">
    <property type="nucleotide sequence ID" value="XM_014291970.1"/>
</dbReference>
<dbReference type="GeneID" id="25914402"/>
<reference evidence="1 2" key="1">
    <citation type="submission" date="2011-02" db="EMBL/GenBank/DDBJ databases">
        <title>The Genome Sequence of Sphaeroforma arctica JP610.</title>
        <authorList>
            <consortium name="The Broad Institute Genome Sequencing Platform"/>
            <person name="Russ C."/>
            <person name="Cuomo C."/>
            <person name="Young S.K."/>
            <person name="Zeng Q."/>
            <person name="Gargeya S."/>
            <person name="Alvarado L."/>
            <person name="Berlin A."/>
            <person name="Chapman S.B."/>
            <person name="Chen Z."/>
            <person name="Freedman E."/>
            <person name="Gellesch M."/>
            <person name="Goldberg J."/>
            <person name="Griggs A."/>
            <person name="Gujja S."/>
            <person name="Heilman E."/>
            <person name="Heiman D."/>
            <person name="Howarth C."/>
            <person name="Mehta T."/>
            <person name="Neiman D."/>
            <person name="Pearson M."/>
            <person name="Roberts A."/>
            <person name="Saif S."/>
            <person name="Shea T."/>
            <person name="Shenoy N."/>
            <person name="Sisk P."/>
            <person name="Stolte C."/>
            <person name="Sykes S."/>
            <person name="White J."/>
            <person name="Yandava C."/>
            <person name="Burger G."/>
            <person name="Gray M.W."/>
            <person name="Holland P.W.H."/>
            <person name="King N."/>
            <person name="Lang F.B.F."/>
            <person name="Roger A.J."/>
            <person name="Ruiz-Trillo I."/>
            <person name="Haas B."/>
            <person name="Nusbaum C."/>
            <person name="Birren B."/>
        </authorList>
    </citation>
    <scope>NUCLEOTIDE SEQUENCE [LARGE SCALE GENOMIC DNA]</scope>
    <source>
        <strain evidence="1 2">JP610</strain>
    </source>
</reference>